<name>A0A3B0W4H9_9ZZZZ</name>
<evidence type="ECO:0000256" key="1">
    <source>
        <dbReference type="SAM" id="MobiDB-lite"/>
    </source>
</evidence>
<gene>
    <name evidence="2" type="ORF">MNBD_GAMMA02-1121</name>
</gene>
<feature type="compositionally biased region" description="Basic and acidic residues" evidence="1">
    <location>
        <begin position="24"/>
        <end position="50"/>
    </location>
</feature>
<dbReference type="AlphaFoldDB" id="A0A3B0W4H9"/>
<protein>
    <submittedName>
        <fullName evidence="2">Uncharacterized protein</fullName>
    </submittedName>
</protein>
<evidence type="ECO:0000313" key="2">
    <source>
        <dbReference type="EMBL" id="VAW44189.1"/>
    </source>
</evidence>
<organism evidence="2">
    <name type="scientific">hydrothermal vent metagenome</name>
    <dbReference type="NCBI Taxonomy" id="652676"/>
    <lineage>
        <taxon>unclassified sequences</taxon>
        <taxon>metagenomes</taxon>
        <taxon>ecological metagenomes</taxon>
    </lineage>
</organism>
<reference evidence="2" key="1">
    <citation type="submission" date="2018-06" db="EMBL/GenBank/DDBJ databases">
        <authorList>
            <person name="Zhirakovskaya E."/>
        </authorList>
    </citation>
    <scope>NUCLEOTIDE SEQUENCE</scope>
</reference>
<feature type="region of interest" description="Disordered" evidence="1">
    <location>
        <begin position="1"/>
        <end position="60"/>
    </location>
</feature>
<sequence>MFGFFKKKNKPVKKIDKRNKQRRSNTDPRRDEIRWEPEKTERRGSEDRRKGNNTWDGKNK</sequence>
<feature type="compositionally biased region" description="Basic residues" evidence="1">
    <location>
        <begin position="1"/>
        <end position="23"/>
    </location>
</feature>
<proteinExistence type="predicted"/>
<dbReference type="EMBL" id="UOFA01000093">
    <property type="protein sequence ID" value="VAW44189.1"/>
    <property type="molecule type" value="Genomic_DNA"/>
</dbReference>
<accession>A0A3B0W4H9</accession>